<keyword evidence="2" id="KW-1185">Reference proteome</keyword>
<reference evidence="2" key="1">
    <citation type="submission" date="2021-01" db="EMBL/GenBank/DDBJ databases">
        <title>Caligus Genome Assembly.</title>
        <authorList>
            <person name="Gallardo-Escarate C."/>
        </authorList>
    </citation>
    <scope>NUCLEOTIDE SEQUENCE [LARGE SCALE GENOMIC DNA]</scope>
</reference>
<dbReference type="OrthoDB" id="6343766at2759"/>
<dbReference type="Pfam" id="PF02958">
    <property type="entry name" value="EcKL"/>
    <property type="match status" value="1"/>
</dbReference>
<name>A0A7T8QW51_CALRO</name>
<evidence type="ECO:0000313" key="2">
    <source>
        <dbReference type="Proteomes" id="UP000595437"/>
    </source>
</evidence>
<gene>
    <name evidence="1" type="ORF">FKW44_002165</name>
</gene>
<dbReference type="AlphaFoldDB" id="A0A7T8QW51"/>
<feature type="non-terminal residue" evidence="1">
    <location>
        <position position="1"/>
    </location>
</feature>
<sequence>NEDARKFLQPSRTFEKEVQMYAEVFHDMASYVRRESIVCLSCKDSEVMDIPRCFYTKWAGEDNVKEDLIILENLYPQASN</sequence>
<organism evidence="1 2">
    <name type="scientific">Caligus rogercresseyi</name>
    <name type="common">Sea louse</name>
    <dbReference type="NCBI Taxonomy" id="217165"/>
    <lineage>
        <taxon>Eukaryota</taxon>
        <taxon>Metazoa</taxon>
        <taxon>Ecdysozoa</taxon>
        <taxon>Arthropoda</taxon>
        <taxon>Crustacea</taxon>
        <taxon>Multicrustacea</taxon>
        <taxon>Hexanauplia</taxon>
        <taxon>Copepoda</taxon>
        <taxon>Siphonostomatoida</taxon>
        <taxon>Caligidae</taxon>
        <taxon>Caligus</taxon>
    </lineage>
</organism>
<evidence type="ECO:0000313" key="1">
    <source>
        <dbReference type="EMBL" id="QQP57243.1"/>
    </source>
</evidence>
<dbReference type="EMBL" id="CP045891">
    <property type="protein sequence ID" value="QQP57243.1"/>
    <property type="molecule type" value="Genomic_DNA"/>
</dbReference>
<protein>
    <submittedName>
        <fullName evidence="1">Uncharacterized protein</fullName>
    </submittedName>
</protein>
<proteinExistence type="predicted"/>
<dbReference type="InterPro" id="IPR004119">
    <property type="entry name" value="EcKL"/>
</dbReference>
<dbReference type="Proteomes" id="UP000595437">
    <property type="component" value="Chromosome 2"/>
</dbReference>
<accession>A0A7T8QW51</accession>